<dbReference type="EMBL" id="FPCG01000010">
    <property type="protein sequence ID" value="SFV24332.1"/>
    <property type="molecule type" value="Genomic_DNA"/>
</dbReference>
<dbReference type="AlphaFoldDB" id="A0A1I7MQV6"/>
<reference evidence="3 4" key="1">
    <citation type="submission" date="2016-10" db="EMBL/GenBank/DDBJ databases">
        <authorList>
            <person name="de Groot N.N."/>
        </authorList>
    </citation>
    <scope>NUCLEOTIDE SEQUENCE [LARGE SCALE GENOMIC DNA]</scope>
    <source>
        <strain evidence="3 4">CGMCC 1.7054</strain>
    </source>
</reference>
<dbReference type="InterPro" id="IPR022789">
    <property type="entry name" value="ParD"/>
</dbReference>
<evidence type="ECO:0000256" key="2">
    <source>
        <dbReference type="ARBA" id="ARBA00022649"/>
    </source>
</evidence>
<keyword evidence="2" id="KW-1277">Toxin-antitoxin system</keyword>
<dbReference type="InterPro" id="IPR038296">
    <property type="entry name" value="ParD_sf"/>
</dbReference>
<sequence>MATMNISLPESLKDFVESQVEAGGYGTSSEFIRELIRRHHDRTQLRSLLIDGVESGPGSVVGDAYFDRLRDRVRRPDSA</sequence>
<dbReference type="InterPro" id="IPR010985">
    <property type="entry name" value="Ribbon_hlx_hlx"/>
</dbReference>
<protein>
    <submittedName>
        <fullName evidence="3">Antitoxin ParD1/3/4</fullName>
    </submittedName>
</protein>
<dbReference type="STRING" id="574650.SAMN04487966_110112"/>
<evidence type="ECO:0000256" key="1">
    <source>
        <dbReference type="ARBA" id="ARBA00008580"/>
    </source>
</evidence>
<gene>
    <name evidence="3" type="ORF">SAMN04487966_110112</name>
</gene>
<dbReference type="Proteomes" id="UP000198881">
    <property type="component" value="Unassembled WGS sequence"/>
</dbReference>
<dbReference type="Pfam" id="PF03693">
    <property type="entry name" value="ParD_antitoxin"/>
    <property type="match status" value="1"/>
</dbReference>
<accession>A0A1I7MQV6</accession>
<evidence type="ECO:0000313" key="4">
    <source>
        <dbReference type="Proteomes" id="UP000198881"/>
    </source>
</evidence>
<organism evidence="3 4">
    <name type="scientific">Micrococcus terreus</name>
    <dbReference type="NCBI Taxonomy" id="574650"/>
    <lineage>
        <taxon>Bacteria</taxon>
        <taxon>Bacillati</taxon>
        <taxon>Actinomycetota</taxon>
        <taxon>Actinomycetes</taxon>
        <taxon>Micrococcales</taxon>
        <taxon>Micrococcaceae</taxon>
        <taxon>Micrococcus</taxon>
    </lineage>
</organism>
<dbReference type="GO" id="GO:0006355">
    <property type="term" value="P:regulation of DNA-templated transcription"/>
    <property type="evidence" value="ECO:0007669"/>
    <property type="project" value="InterPro"/>
</dbReference>
<dbReference type="CDD" id="cd22231">
    <property type="entry name" value="RHH_NikR_HicB-like"/>
    <property type="match status" value="1"/>
</dbReference>
<dbReference type="NCBIfam" id="TIGR02606">
    <property type="entry name" value="antidote_CC2985"/>
    <property type="match status" value="1"/>
</dbReference>
<dbReference type="RefSeq" id="WP_091698810.1">
    <property type="nucleotide sequence ID" value="NZ_FPCG01000010.1"/>
</dbReference>
<dbReference type="SUPFAM" id="SSF47598">
    <property type="entry name" value="Ribbon-helix-helix"/>
    <property type="match status" value="1"/>
</dbReference>
<name>A0A1I7MQV6_9MICC</name>
<dbReference type="Gene3D" id="6.10.10.120">
    <property type="entry name" value="Antitoxin ParD1-like"/>
    <property type="match status" value="1"/>
</dbReference>
<dbReference type="OrthoDB" id="515108at2"/>
<comment type="similarity">
    <text evidence="1">Belongs to the ParD antitoxin family.</text>
</comment>
<proteinExistence type="inferred from homology"/>
<dbReference type="PANTHER" id="PTHR36582">
    <property type="entry name" value="ANTITOXIN PARD"/>
    <property type="match status" value="1"/>
</dbReference>
<keyword evidence="4" id="KW-1185">Reference proteome</keyword>
<evidence type="ECO:0000313" key="3">
    <source>
        <dbReference type="EMBL" id="SFV24332.1"/>
    </source>
</evidence>
<dbReference type="PANTHER" id="PTHR36582:SF2">
    <property type="entry name" value="ANTITOXIN PARD"/>
    <property type="match status" value="1"/>
</dbReference>